<dbReference type="EMBL" id="JBCGBO010000003">
    <property type="protein sequence ID" value="KAK9216503.1"/>
    <property type="molecule type" value="Genomic_DNA"/>
</dbReference>
<reference evidence="1 2" key="1">
    <citation type="submission" date="2024-05" db="EMBL/GenBank/DDBJ databases">
        <title>Haplotype-resolved chromosome-level genome assembly of Huyou (Citrus changshanensis).</title>
        <authorList>
            <person name="Miao C."/>
            <person name="Chen W."/>
            <person name="Wu Y."/>
            <person name="Wang L."/>
            <person name="Zhao S."/>
            <person name="Grierson D."/>
            <person name="Xu C."/>
            <person name="Chen K."/>
        </authorList>
    </citation>
    <scope>NUCLEOTIDE SEQUENCE [LARGE SCALE GENOMIC DNA]</scope>
    <source>
        <strain evidence="1">01-14</strain>
        <tissue evidence="1">Leaf</tissue>
    </source>
</reference>
<organism evidence="1 2">
    <name type="scientific">Citrus x changshan-huyou</name>
    <dbReference type="NCBI Taxonomy" id="2935761"/>
    <lineage>
        <taxon>Eukaryota</taxon>
        <taxon>Viridiplantae</taxon>
        <taxon>Streptophyta</taxon>
        <taxon>Embryophyta</taxon>
        <taxon>Tracheophyta</taxon>
        <taxon>Spermatophyta</taxon>
        <taxon>Magnoliopsida</taxon>
        <taxon>eudicotyledons</taxon>
        <taxon>Gunneridae</taxon>
        <taxon>Pentapetalae</taxon>
        <taxon>rosids</taxon>
        <taxon>malvids</taxon>
        <taxon>Sapindales</taxon>
        <taxon>Rutaceae</taxon>
        <taxon>Aurantioideae</taxon>
        <taxon>Citrus</taxon>
    </lineage>
</organism>
<sequence>MSKLGVIDPFIFAPCLVKKFEGYANIMPYTEVVADTGTSLRTQKCLCFFNFTDPTYLAYSSERSDNGLPAFSSRASNHKSGWGLVIFTIFNWAYLPPSSPIAKGFTCTAFADQRKSNEGGG</sequence>
<name>A0AAP0MQH7_9ROSI</name>
<evidence type="ECO:0000313" key="2">
    <source>
        <dbReference type="Proteomes" id="UP001428341"/>
    </source>
</evidence>
<dbReference type="Proteomes" id="UP001428341">
    <property type="component" value="Unassembled WGS sequence"/>
</dbReference>
<comment type="caution">
    <text evidence="1">The sequence shown here is derived from an EMBL/GenBank/DDBJ whole genome shotgun (WGS) entry which is preliminary data.</text>
</comment>
<dbReference type="AlphaFoldDB" id="A0AAP0MQH7"/>
<protein>
    <submittedName>
        <fullName evidence="1">Uncharacterized protein</fullName>
    </submittedName>
</protein>
<proteinExistence type="predicted"/>
<gene>
    <name evidence="1" type="ORF">WN944_008512</name>
</gene>
<accession>A0AAP0MQH7</accession>
<evidence type="ECO:0000313" key="1">
    <source>
        <dbReference type="EMBL" id="KAK9216503.1"/>
    </source>
</evidence>
<keyword evidence="2" id="KW-1185">Reference proteome</keyword>